<evidence type="ECO:0000313" key="2">
    <source>
        <dbReference type="EMBL" id="CAB4242020.1"/>
    </source>
</evidence>
<dbReference type="EMBL" id="LR797825">
    <property type="protein sequence ID" value="CAB4242020.1"/>
    <property type="molecule type" value="Genomic_DNA"/>
</dbReference>
<proteinExistence type="predicted"/>
<gene>
    <name evidence="2" type="ORF">UFOVP86_20</name>
</gene>
<accession>A0A6J5TAS9</accession>
<reference evidence="2" key="1">
    <citation type="submission" date="2020-05" db="EMBL/GenBank/DDBJ databases">
        <authorList>
            <person name="Chiriac C."/>
            <person name="Salcher M."/>
            <person name="Ghai R."/>
            <person name="Kavagutti S V."/>
        </authorList>
    </citation>
    <scope>NUCLEOTIDE SEQUENCE</scope>
</reference>
<sequence length="72" mass="8110">MIYMRHPVHGTKVAVMEAEAIYDESNGWSRYTPGEAPPSDTSEPVNELAPRRRGRRPLNEGMTSYDDSRGTD</sequence>
<feature type="region of interest" description="Disordered" evidence="1">
    <location>
        <begin position="27"/>
        <end position="72"/>
    </location>
</feature>
<evidence type="ECO:0000256" key="1">
    <source>
        <dbReference type="SAM" id="MobiDB-lite"/>
    </source>
</evidence>
<organism evidence="2">
    <name type="scientific">uncultured Caudovirales phage</name>
    <dbReference type="NCBI Taxonomy" id="2100421"/>
    <lineage>
        <taxon>Viruses</taxon>
        <taxon>Duplodnaviria</taxon>
        <taxon>Heunggongvirae</taxon>
        <taxon>Uroviricota</taxon>
        <taxon>Caudoviricetes</taxon>
        <taxon>Peduoviridae</taxon>
        <taxon>Maltschvirus</taxon>
        <taxon>Maltschvirus maltsch</taxon>
    </lineage>
</organism>
<name>A0A6J5TAS9_9CAUD</name>
<protein>
    <submittedName>
        <fullName evidence="2">Uncharacterized protein</fullName>
    </submittedName>
</protein>